<keyword evidence="12" id="KW-1185">Reference proteome</keyword>
<dbReference type="Pfam" id="PF00759">
    <property type="entry name" value="Glyco_hydro_9"/>
    <property type="match status" value="1"/>
</dbReference>
<reference evidence="11 12" key="1">
    <citation type="submission" date="2019-09" db="EMBL/GenBank/DDBJ databases">
        <title>A chromosome-level genome assembly of the Chinese tupelo Nyssa sinensis.</title>
        <authorList>
            <person name="Yang X."/>
            <person name="Kang M."/>
            <person name="Yang Y."/>
            <person name="Xiong H."/>
            <person name="Wang M."/>
            <person name="Zhang Z."/>
            <person name="Wang Z."/>
            <person name="Wu H."/>
            <person name="Ma T."/>
            <person name="Liu J."/>
            <person name="Xi Z."/>
        </authorList>
    </citation>
    <scope>NUCLEOTIDE SEQUENCE [LARGE SCALE GENOMIC DNA]</scope>
    <source>
        <strain evidence="11">J267</strain>
        <tissue evidence="11">Leaf</tissue>
    </source>
</reference>
<organism evidence="11 12">
    <name type="scientific">Nyssa sinensis</name>
    <dbReference type="NCBI Taxonomy" id="561372"/>
    <lineage>
        <taxon>Eukaryota</taxon>
        <taxon>Viridiplantae</taxon>
        <taxon>Streptophyta</taxon>
        <taxon>Embryophyta</taxon>
        <taxon>Tracheophyta</taxon>
        <taxon>Spermatophyta</taxon>
        <taxon>Magnoliopsida</taxon>
        <taxon>eudicotyledons</taxon>
        <taxon>Gunneridae</taxon>
        <taxon>Pentapetalae</taxon>
        <taxon>asterids</taxon>
        <taxon>Cornales</taxon>
        <taxon>Nyssaceae</taxon>
        <taxon>Nyssa</taxon>
    </lineage>
</organism>
<comment type="similarity">
    <text evidence="2">Belongs to the glycosyl hydrolase 9 (cellulase E) family.</text>
</comment>
<name>A0A5J4ZQ98_9ASTE</name>
<dbReference type="InterPro" id="IPR008928">
    <property type="entry name" value="6-hairpin_glycosidase_sf"/>
</dbReference>
<evidence type="ECO:0000256" key="2">
    <source>
        <dbReference type="ARBA" id="ARBA00007072"/>
    </source>
</evidence>
<proteinExistence type="inferred from homology"/>
<evidence type="ECO:0000259" key="10">
    <source>
        <dbReference type="Pfam" id="PF00759"/>
    </source>
</evidence>
<evidence type="ECO:0000313" key="12">
    <source>
        <dbReference type="Proteomes" id="UP000325577"/>
    </source>
</evidence>
<evidence type="ECO:0000256" key="4">
    <source>
        <dbReference type="ARBA" id="ARBA00022801"/>
    </source>
</evidence>
<dbReference type="PANTHER" id="PTHR22298">
    <property type="entry name" value="ENDO-1,4-BETA-GLUCANASE"/>
    <property type="match status" value="1"/>
</dbReference>
<evidence type="ECO:0000256" key="8">
    <source>
        <dbReference type="ARBA" id="ARBA00023326"/>
    </source>
</evidence>
<evidence type="ECO:0000256" key="9">
    <source>
        <dbReference type="SAM" id="SignalP"/>
    </source>
</evidence>
<dbReference type="EC" id="3.2.1.4" evidence="3"/>
<keyword evidence="8" id="KW-0624">Polysaccharide degradation</keyword>
<keyword evidence="7" id="KW-0326">Glycosidase</keyword>
<keyword evidence="4" id="KW-0378">Hydrolase</keyword>
<feature type="domain" description="Glycoside hydrolase family 9" evidence="10">
    <location>
        <begin position="36"/>
        <end position="406"/>
    </location>
</feature>
<dbReference type="AlphaFoldDB" id="A0A5J4ZQ98"/>
<dbReference type="GO" id="GO:0030245">
    <property type="term" value="P:cellulose catabolic process"/>
    <property type="evidence" value="ECO:0007669"/>
    <property type="project" value="UniProtKB-KW"/>
</dbReference>
<dbReference type="Gene3D" id="1.50.10.10">
    <property type="match status" value="1"/>
</dbReference>
<evidence type="ECO:0000256" key="3">
    <source>
        <dbReference type="ARBA" id="ARBA00012601"/>
    </source>
</evidence>
<keyword evidence="6" id="KW-0119">Carbohydrate metabolism</keyword>
<dbReference type="Proteomes" id="UP000325577">
    <property type="component" value="Linkage Group LG5"/>
</dbReference>
<feature type="signal peptide" evidence="9">
    <location>
        <begin position="1"/>
        <end position="21"/>
    </location>
</feature>
<comment type="catalytic activity">
    <reaction evidence="1">
        <text>Endohydrolysis of (1-&gt;4)-beta-D-glucosidic linkages in cellulose, lichenin and cereal beta-D-glucans.</text>
        <dbReference type="EC" id="3.2.1.4"/>
    </reaction>
</comment>
<evidence type="ECO:0000313" key="11">
    <source>
        <dbReference type="EMBL" id="KAA8520875.1"/>
    </source>
</evidence>
<dbReference type="OrthoDB" id="10257085at2759"/>
<dbReference type="GO" id="GO:0008810">
    <property type="term" value="F:cellulase activity"/>
    <property type="evidence" value="ECO:0007669"/>
    <property type="project" value="UniProtKB-EC"/>
</dbReference>
<keyword evidence="9" id="KW-0732">Signal</keyword>
<sequence>MVCGGMVWGLLVLSILAGLNAQGLKDDRLCSATYDYEDALSKAILFLEGQRSGKLPASQRVKWRGDSALCDGKPDLVNLTGGYYDAGDNVKFGWPMAFTVSLLSWAAVEYQKEISSVKQLDPLRGAICWGADFILTAHTQPTALYTQVGDGNSDHQCWERPEDMDTPRTLYKITPSSPGTEAAAEAAAALSAASIVFKEVDSNYSVKLLSHSKSLFEFADKCRGSYQASCPFYCSYSGYQDELLWAATWLYKASGNTSYLNYVLSNEGWSHGVSEFSWDNKFAGAQALLAKEFLGGKTELGKFKSDADSFICALMPGSSSTNIQTTPGGLLFTRDSSNLQYATGASMVLFVYSKVLNASHIVGVQCGSVHFSTSQIKAFAKSQVDYILGKQPHEYVIHGGLWEKIPDTVTPQRRIDPFN</sequence>
<gene>
    <name evidence="11" type="ORF">F0562_011548</name>
</gene>
<feature type="chain" id="PRO_5023908923" description="cellulase" evidence="9">
    <location>
        <begin position="22"/>
        <end position="419"/>
    </location>
</feature>
<dbReference type="InterPro" id="IPR001701">
    <property type="entry name" value="Glyco_hydro_9"/>
</dbReference>
<protein>
    <recommendedName>
        <fullName evidence="3">cellulase</fullName>
        <ecNumber evidence="3">3.2.1.4</ecNumber>
    </recommendedName>
</protein>
<dbReference type="SUPFAM" id="SSF48208">
    <property type="entry name" value="Six-hairpin glycosidases"/>
    <property type="match status" value="1"/>
</dbReference>
<evidence type="ECO:0000256" key="7">
    <source>
        <dbReference type="ARBA" id="ARBA00023295"/>
    </source>
</evidence>
<keyword evidence="5" id="KW-0136">Cellulose degradation</keyword>
<evidence type="ECO:0000256" key="5">
    <source>
        <dbReference type="ARBA" id="ARBA00023001"/>
    </source>
</evidence>
<evidence type="ECO:0000256" key="1">
    <source>
        <dbReference type="ARBA" id="ARBA00000966"/>
    </source>
</evidence>
<dbReference type="EMBL" id="CM018048">
    <property type="protein sequence ID" value="KAA8520875.1"/>
    <property type="molecule type" value="Genomic_DNA"/>
</dbReference>
<evidence type="ECO:0000256" key="6">
    <source>
        <dbReference type="ARBA" id="ARBA00023277"/>
    </source>
</evidence>
<dbReference type="InterPro" id="IPR012341">
    <property type="entry name" value="6hp_glycosidase-like_sf"/>
</dbReference>
<accession>A0A5J4ZQ98</accession>